<evidence type="ECO:0000313" key="3">
    <source>
        <dbReference type="Proteomes" id="UP000515204"/>
    </source>
</evidence>
<feature type="signal peptide" evidence="1">
    <location>
        <begin position="1"/>
        <end position="18"/>
    </location>
</feature>
<keyword evidence="1" id="KW-0732">Signal</keyword>
<proteinExistence type="predicted"/>
<dbReference type="OrthoDB" id="7357196at2759"/>
<evidence type="ECO:0000259" key="2">
    <source>
        <dbReference type="PROSITE" id="PS50041"/>
    </source>
</evidence>
<dbReference type="InterPro" id="IPR016187">
    <property type="entry name" value="CTDL_fold"/>
</dbReference>
<evidence type="ECO:0000313" key="4">
    <source>
        <dbReference type="RefSeq" id="XP_014482430.1"/>
    </source>
</evidence>
<feature type="chain" id="PRO_5027567588" evidence="1">
    <location>
        <begin position="19"/>
        <end position="224"/>
    </location>
</feature>
<dbReference type="Pfam" id="PF00059">
    <property type="entry name" value="Lectin_C"/>
    <property type="match status" value="1"/>
</dbReference>
<dbReference type="PROSITE" id="PS50041">
    <property type="entry name" value="C_TYPE_LECTIN_2"/>
    <property type="match status" value="1"/>
</dbReference>
<dbReference type="RefSeq" id="XP_014482430.1">
    <property type="nucleotide sequence ID" value="XM_014626944.1"/>
</dbReference>
<dbReference type="Proteomes" id="UP000515204">
    <property type="component" value="Unplaced"/>
</dbReference>
<name>A0A6P3XV51_DINQU</name>
<dbReference type="KEGG" id="dqu:106748442"/>
<protein>
    <submittedName>
        <fullName evidence="4">Hemolymph lipopolysaccharide-binding protein-like isoform X1</fullName>
    </submittedName>
</protein>
<dbReference type="InterPro" id="IPR016186">
    <property type="entry name" value="C-type_lectin-like/link_sf"/>
</dbReference>
<sequence length="224" mass="25405">MFKHLVFIFVLLSHGIPGYSISYYPSGSEQVKNLQRSVDTNPNCSAIAEEMSKMVAMSGKSNYYVRPRGMLFYVHDEPQFQKLLPVYKHKEIIEKGYLVTPNIGAHKFHPRKISWNNARKACNSEGGHLAIINSAFEEKILMCMLQERNINEAWVGLHDIFEEGDWVTVTDEAFENTGYTWTPTIANLPDNYGGSQNCGVILKEGGLDDVNCAWTHSFFCEITL</sequence>
<evidence type="ECO:0000256" key="1">
    <source>
        <dbReference type="SAM" id="SignalP"/>
    </source>
</evidence>
<dbReference type="SUPFAM" id="SSF56436">
    <property type="entry name" value="C-type lectin-like"/>
    <property type="match status" value="1"/>
</dbReference>
<gene>
    <name evidence="4" type="primary">LOC106748442</name>
</gene>
<feature type="domain" description="C-type lectin" evidence="2">
    <location>
        <begin position="106"/>
        <end position="221"/>
    </location>
</feature>
<dbReference type="Gene3D" id="3.10.100.10">
    <property type="entry name" value="Mannose-Binding Protein A, subunit A"/>
    <property type="match status" value="1"/>
</dbReference>
<dbReference type="SMART" id="SM00034">
    <property type="entry name" value="CLECT"/>
    <property type="match status" value="1"/>
</dbReference>
<dbReference type="InterPro" id="IPR001304">
    <property type="entry name" value="C-type_lectin-like"/>
</dbReference>
<dbReference type="GeneID" id="106748442"/>
<accession>A0A6P3XV51</accession>
<reference evidence="4" key="1">
    <citation type="submission" date="2025-08" db="UniProtKB">
        <authorList>
            <consortium name="RefSeq"/>
        </authorList>
    </citation>
    <scope>IDENTIFICATION</scope>
</reference>
<dbReference type="PANTHER" id="PTHR22803">
    <property type="entry name" value="MANNOSE, PHOSPHOLIPASE, LECTIN RECEPTOR RELATED"/>
    <property type="match status" value="1"/>
</dbReference>
<organism evidence="3 4">
    <name type="scientific">Dinoponera quadriceps</name>
    <name type="common">South American ant</name>
    <dbReference type="NCBI Taxonomy" id="609295"/>
    <lineage>
        <taxon>Eukaryota</taxon>
        <taxon>Metazoa</taxon>
        <taxon>Ecdysozoa</taxon>
        <taxon>Arthropoda</taxon>
        <taxon>Hexapoda</taxon>
        <taxon>Insecta</taxon>
        <taxon>Pterygota</taxon>
        <taxon>Neoptera</taxon>
        <taxon>Endopterygota</taxon>
        <taxon>Hymenoptera</taxon>
        <taxon>Apocrita</taxon>
        <taxon>Aculeata</taxon>
        <taxon>Formicoidea</taxon>
        <taxon>Formicidae</taxon>
        <taxon>Ponerinae</taxon>
        <taxon>Ponerini</taxon>
        <taxon>Dinoponera</taxon>
    </lineage>
</organism>
<dbReference type="CDD" id="cd00037">
    <property type="entry name" value="CLECT"/>
    <property type="match status" value="1"/>
</dbReference>
<keyword evidence="3" id="KW-1185">Reference proteome</keyword>
<dbReference type="AlphaFoldDB" id="A0A6P3XV51"/>
<dbReference type="InterPro" id="IPR050111">
    <property type="entry name" value="C-type_lectin/snaclec_domain"/>
</dbReference>